<organism evidence="2 3">
    <name type="scientific">Trypanosoma congolense (strain IL3000)</name>
    <dbReference type="NCBI Taxonomy" id="1068625"/>
    <lineage>
        <taxon>Eukaryota</taxon>
        <taxon>Discoba</taxon>
        <taxon>Euglenozoa</taxon>
        <taxon>Kinetoplastea</taxon>
        <taxon>Metakinetoplastina</taxon>
        <taxon>Trypanosomatida</taxon>
        <taxon>Trypanosomatidae</taxon>
        <taxon>Trypanosoma</taxon>
        <taxon>Nannomonas</taxon>
    </lineage>
</organism>
<sequence length="387" mass="43747">MEIWEQRRIRNGIIVMVVSVVMECVSAGFTDYKEGHNFNGYEHDALCEVFKASADLWETSTTSKKKLGNDLENALRQALFGNTRTVHLGSITSTMPSFYRNLGHRGWRCGSCANGDAYSPGSSIPHDLMCLCAPGYYSEPFYAWWWDIWWHYEETKFLLCGKKREDMVSDQYQGWYVDKGTKVNKGLDKPWKTVVWGCFDNRNKGSGTGNLDLEEKVKKLKTTMQKFTTLLKLVGLHHKLGGTMNHTASDGRTEENIHVHYTDCTGRSEPWWKKLNQTLTKKKGSSSKAPHGVPSDPRGIKTTQDLHTNSTEDEFSLEEEEVEESPEQGSNSTQTKGHENSSDTTIDGTSSDPMGTWGDYNVHFQMLRSSTPVTPTSLWLLSTTILI</sequence>
<dbReference type="EMBL" id="CAEQ01001175">
    <property type="protein sequence ID" value="CCD13538.1"/>
    <property type="molecule type" value="Genomic_DNA"/>
</dbReference>
<keyword evidence="3" id="KW-1185">Reference proteome</keyword>
<feature type="compositionally biased region" description="Acidic residues" evidence="1">
    <location>
        <begin position="311"/>
        <end position="326"/>
    </location>
</feature>
<feature type="region of interest" description="Disordered" evidence="1">
    <location>
        <begin position="279"/>
        <end position="353"/>
    </location>
</feature>
<proteinExistence type="predicted"/>
<reference evidence="3" key="1">
    <citation type="submission" date="2011-07" db="EMBL/GenBank/DDBJ databases">
        <title>Divergent evolution of antigenic variation in African trypanosomes.</title>
        <authorList>
            <person name="Jackson A.P."/>
            <person name="Berry A."/>
            <person name="Allison H.C."/>
            <person name="Burton P."/>
            <person name="Anderson J."/>
            <person name="Aslett M."/>
            <person name="Brown R."/>
            <person name="Corton N."/>
            <person name="Harris D."/>
            <person name="Hauser H."/>
            <person name="Gamble J."/>
            <person name="Gilderthorp R."/>
            <person name="McQuillan J."/>
            <person name="Quail M.A."/>
            <person name="Sanders M."/>
            <person name="Van Tonder A."/>
            <person name="Ginger M.L."/>
            <person name="Donelson J.E."/>
            <person name="Field M.C."/>
            <person name="Barry J.D."/>
            <person name="Berriman M."/>
            <person name="Hertz-Fowler C."/>
        </authorList>
    </citation>
    <scope>NUCLEOTIDE SEQUENCE [LARGE SCALE GENOMIC DNA]</scope>
    <source>
        <strain evidence="3">IL3000</strain>
    </source>
</reference>
<comment type="caution">
    <text evidence="2">The sequence shown here is derived from an EMBL/GenBank/DDBJ whole genome shotgun (WGS) entry which is preliminary data.</text>
</comment>
<evidence type="ECO:0000313" key="3">
    <source>
        <dbReference type="Proteomes" id="UP000000702"/>
    </source>
</evidence>
<evidence type="ECO:0000256" key="1">
    <source>
        <dbReference type="SAM" id="MobiDB-lite"/>
    </source>
</evidence>
<accession>F9W8K5</accession>
<dbReference type="Proteomes" id="UP000000702">
    <property type="component" value="Unassembled WGS sequence"/>
</dbReference>
<name>F9W8K5_TRYCI</name>
<evidence type="ECO:0000313" key="2">
    <source>
        <dbReference type="EMBL" id="CCD13538.1"/>
    </source>
</evidence>
<protein>
    <submittedName>
        <fullName evidence="2">Variant surface glycoprotein</fullName>
    </submittedName>
</protein>
<dbReference type="AlphaFoldDB" id="F9W8K5"/>
<feature type="compositionally biased region" description="Low complexity" evidence="1">
    <location>
        <begin position="342"/>
        <end position="352"/>
    </location>
</feature>
<reference evidence="2 3" key="2">
    <citation type="journal article" date="2012" name="Proc. Natl. Acad. Sci. U.S.A.">
        <title>Antigenic diversity is generated by distinct evolutionary mechanisms in African trypanosome species.</title>
        <authorList>
            <person name="Jackson A.P."/>
            <person name="Berry A."/>
            <person name="Aslett M."/>
            <person name="Allison H.C."/>
            <person name="Burton P."/>
            <person name="Vavrova-Anderson J."/>
            <person name="Brown R."/>
            <person name="Browne H."/>
            <person name="Corton N."/>
            <person name="Hauser H."/>
            <person name="Gamble J."/>
            <person name="Gilderthorp R."/>
            <person name="Marcello L."/>
            <person name="McQuillan J."/>
            <person name="Otto T.D."/>
            <person name="Quail M.A."/>
            <person name="Sanders M.J."/>
            <person name="van Tonder A."/>
            <person name="Ginger M.L."/>
            <person name="Field M.C."/>
            <person name="Barry J.D."/>
            <person name="Hertz-Fowler C."/>
            <person name="Berriman M."/>
        </authorList>
    </citation>
    <scope>NUCLEOTIDE SEQUENCE [LARGE SCALE GENOMIC DNA]</scope>
    <source>
        <strain evidence="2 3">IL3000</strain>
    </source>
</reference>
<dbReference type="VEuPathDB" id="TriTrypDB:TcIL3000_0_42830"/>
<gene>
    <name evidence="2" type="ORF">TCIL3000_0_42830</name>
</gene>